<dbReference type="Proteomes" id="UP000652761">
    <property type="component" value="Unassembled WGS sequence"/>
</dbReference>
<feature type="region of interest" description="Disordered" evidence="1">
    <location>
        <begin position="50"/>
        <end position="69"/>
    </location>
</feature>
<keyword evidence="3" id="KW-1185">Reference proteome</keyword>
<name>A0A843XQB7_COLES</name>
<evidence type="ECO:0000313" key="3">
    <source>
        <dbReference type="Proteomes" id="UP000652761"/>
    </source>
</evidence>
<proteinExistence type="predicted"/>
<dbReference type="AlphaFoldDB" id="A0A843XQB7"/>
<evidence type="ECO:0000313" key="2">
    <source>
        <dbReference type="EMBL" id="MQM22014.1"/>
    </source>
</evidence>
<gene>
    <name evidence="2" type="ORF">Taro_055061</name>
</gene>
<evidence type="ECO:0000256" key="1">
    <source>
        <dbReference type="SAM" id="MobiDB-lite"/>
    </source>
</evidence>
<dbReference type="EMBL" id="NMUH01011969">
    <property type="protein sequence ID" value="MQM22014.1"/>
    <property type="molecule type" value="Genomic_DNA"/>
</dbReference>
<accession>A0A843XQB7</accession>
<organism evidence="2 3">
    <name type="scientific">Colocasia esculenta</name>
    <name type="common">Wild taro</name>
    <name type="synonym">Arum esculentum</name>
    <dbReference type="NCBI Taxonomy" id="4460"/>
    <lineage>
        <taxon>Eukaryota</taxon>
        <taxon>Viridiplantae</taxon>
        <taxon>Streptophyta</taxon>
        <taxon>Embryophyta</taxon>
        <taxon>Tracheophyta</taxon>
        <taxon>Spermatophyta</taxon>
        <taxon>Magnoliopsida</taxon>
        <taxon>Liliopsida</taxon>
        <taxon>Araceae</taxon>
        <taxon>Aroideae</taxon>
        <taxon>Colocasieae</taxon>
        <taxon>Colocasia</taxon>
    </lineage>
</organism>
<feature type="region of interest" description="Disordered" evidence="1">
    <location>
        <begin position="1"/>
        <end position="22"/>
    </location>
</feature>
<reference evidence="2" key="1">
    <citation type="submission" date="2017-07" db="EMBL/GenBank/DDBJ databases">
        <title>Taro Niue Genome Assembly and Annotation.</title>
        <authorList>
            <person name="Atibalentja N."/>
            <person name="Keating K."/>
            <person name="Fields C.J."/>
        </authorList>
    </citation>
    <scope>NUCLEOTIDE SEQUENCE</scope>
    <source>
        <strain evidence="2">Niue_2</strain>
        <tissue evidence="2">Leaf</tissue>
    </source>
</reference>
<feature type="non-terminal residue" evidence="2">
    <location>
        <position position="69"/>
    </location>
</feature>
<feature type="compositionally biased region" description="Basic and acidic residues" evidence="1">
    <location>
        <begin position="50"/>
        <end position="63"/>
    </location>
</feature>
<protein>
    <submittedName>
        <fullName evidence="2">Uncharacterized protein</fullName>
    </submittedName>
</protein>
<comment type="caution">
    <text evidence="2">The sequence shown here is derived from an EMBL/GenBank/DDBJ whole genome shotgun (WGS) entry which is preliminary data.</text>
</comment>
<sequence>RLPRLRESLAEPTHGAGLSRRSEVVFNSSPDLLPRNDLKKTAELSSFGQLKEEKLELHHHPQREAATST</sequence>